<keyword evidence="3" id="KW-1133">Transmembrane helix</keyword>
<dbReference type="SUPFAM" id="SSF51161">
    <property type="entry name" value="Trimeric LpxA-like enzymes"/>
    <property type="match status" value="1"/>
</dbReference>
<evidence type="ECO:0000256" key="3">
    <source>
        <dbReference type="SAM" id="Phobius"/>
    </source>
</evidence>
<dbReference type="Proteomes" id="UP001214017">
    <property type="component" value="Unassembled WGS sequence"/>
</dbReference>
<dbReference type="GO" id="GO:0005829">
    <property type="term" value="C:cytosol"/>
    <property type="evidence" value="ECO:0007669"/>
    <property type="project" value="TreeGrafter"/>
</dbReference>
<keyword evidence="2" id="KW-0808">Transferase</keyword>
<reference evidence="4 8" key="2">
    <citation type="journal article" date="2019" name="Nat. Med.">
        <title>A library of human gut bacterial isolates paired with longitudinal multiomics data enables mechanistic microbiome research.</title>
        <authorList>
            <person name="Poyet M."/>
            <person name="Groussin M."/>
            <person name="Gibbons S.M."/>
            <person name="Avila-Pacheco J."/>
            <person name="Jiang X."/>
            <person name="Kearney S.M."/>
            <person name="Perrotta A.R."/>
            <person name="Berdy B."/>
            <person name="Zhao S."/>
            <person name="Lieberman T.D."/>
            <person name="Swanson P.K."/>
            <person name="Smith M."/>
            <person name="Roesemann S."/>
            <person name="Alexander J.E."/>
            <person name="Rich S.A."/>
            <person name="Livny J."/>
            <person name="Vlamakis H."/>
            <person name="Clish C."/>
            <person name="Bullock K."/>
            <person name="Deik A."/>
            <person name="Scott J."/>
            <person name="Pierce K.A."/>
            <person name="Xavier R.J."/>
            <person name="Alm E.J."/>
        </authorList>
    </citation>
    <scope>NUCLEOTIDE SEQUENCE [LARGE SCALE GENOMIC DNA]</scope>
    <source>
        <strain evidence="4 8">BIOML-A183</strain>
    </source>
</reference>
<dbReference type="Proteomes" id="UP000460135">
    <property type="component" value="Unassembled WGS sequence"/>
</dbReference>
<dbReference type="GeneID" id="29455824"/>
<keyword evidence="3" id="KW-0472">Membrane</keyword>
<evidence type="ECO:0000313" key="4">
    <source>
        <dbReference type="EMBL" id="KAA3803042.1"/>
    </source>
</evidence>
<dbReference type="AlphaFoldDB" id="A0A395VX44"/>
<sequence>MKLFIRSVMFFLLPSFILNFFFFKTFKKRIKIGFSIVLVKDISLLDGCKIGHFNFIKCPCLKMSESAMIGNLNFIRGNFSLELREESMIYMQNKITSSGYSFHDVTFVLGKYASIQVAHLFDVTDNIKIGDNTLFAGVGTQVWTHSFYLEDSGKGRHRIDGSVSIGNNVNISSRCIICCGVKIADSIIIGANSCISKDLKSKGLYVNQELRFIEFDPAEKMSSMICQKSIGKLNIYKK</sequence>
<reference evidence="5" key="3">
    <citation type="submission" date="2022-10" db="EMBL/GenBank/DDBJ databases">
        <title>Human gut microbiome strain richness.</title>
        <authorList>
            <person name="Chen-Liaw A."/>
        </authorList>
    </citation>
    <scope>NUCLEOTIDE SEQUENCE</scope>
    <source>
        <strain evidence="5">F7_m1001271B151109d0_201107</strain>
    </source>
</reference>
<evidence type="ECO:0008006" key="9">
    <source>
        <dbReference type="Google" id="ProtNLM"/>
    </source>
</evidence>
<accession>A0A395VX44</accession>
<evidence type="ECO:0000313" key="6">
    <source>
        <dbReference type="EMBL" id="RGS80631.1"/>
    </source>
</evidence>
<dbReference type="PANTHER" id="PTHR23416">
    <property type="entry name" value="SIALIC ACID SYNTHASE-RELATED"/>
    <property type="match status" value="1"/>
</dbReference>
<feature type="transmembrane region" description="Helical" evidence="3">
    <location>
        <begin position="6"/>
        <end position="23"/>
    </location>
</feature>
<evidence type="ECO:0000313" key="5">
    <source>
        <dbReference type="EMBL" id="MDC2409035.1"/>
    </source>
</evidence>
<proteinExistence type="inferred from homology"/>
<comment type="similarity">
    <text evidence="1">Belongs to the transferase hexapeptide repeat family.</text>
</comment>
<dbReference type="EMBL" id="QRVZ01000022">
    <property type="protein sequence ID" value="RGS80631.1"/>
    <property type="molecule type" value="Genomic_DNA"/>
</dbReference>
<dbReference type="PANTHER" id="PTHR23416:SF23">
    <property type="entry name" value="ACETYLTRANSFERASE C18B11.09C-RELATED"/>
    <property type="match status" value="1"/>
</dbReference>
<keyword evidence="3" id="KW-0812">Transmembrane</keyword>
<name>A0A395VX44_BACOV</name>
<gene>
    <name evidence="6" type="ORF">DWX70_20945</name>
    <name evidence="4" type="ORF">F3F51_17260</name>
    <name evidence="5" type="ORF">PO240_14235</name>
</gene>
<evidence type="ECO:0000256" key="2">
    <source>
        <dbReference type="ARBA" id="ARBA00022679"/>
    </source>
</evidence>
<dbReference type="KEGG" id="boa:Bovatus_04908"/>
<evidence type="ECO:0000313" key="8">
    <source>
        <dbReference type="Proteomes" id="UP000460135"/>
    </source>
</evidence>
<dbReference type="EMBL" id="JAQNWR010000009">
    <property type="protein sequence ID" value="MDC2409035.1"/>
    <property type="molecule type" value="Genomic_DNA"/>
</dbReference>
<dbReference type="GO" id="GO:0008374">
    <property type="term" value="F:O-acyltransferase activity"/>
    <property type="evidence" value="ECO:0007669"/>
    <property type="project" value="TreeGrafter"/>
</dbReference>
<comment type="caution">
    <text evidence="6">The sequence shown here is derived from an EMBL/GenBank/DDBJ whole genome shotgun (WGS) entry which is preliminary data.</text>
</comment>
<organism evidence="6 7">
    <name type="scientific">Bacteroides ovatus</name>
    <dbReference type="NCBI Taxonomy" id="28116"/>
    <lineage>
        <taxon>Bacteria</taxon>
        <taxon>Pseudomonadati</taxon>
        <taxon>Bacteroidota</taxon>
        <taxon>Bacteroidia</taxon>
        <taxon>Bacteroidales</taxon>
        <taxon>Bacteroidaceae</taxon>
        <taxon>Bacteroides</taxon>
    </lineage>
</organism>
<dbReference type="InterPro" id="IPR051159">
    <property type="entry name" value="Hexapeptide_acetyltransf"/>
</dbReference>
<dbReference type="Gene3D" id="2.160.10.10">
    <property type="entry name" value="Hexapeptide repeat proteins"/>
    <property type="match status" value="1"/>
</dbReference>
<dbReference type="InterPro" id="IPR011004">
    <property type="entry name" value="Trimer_LpxA-like_sf"/>
</dbReference>
<reference evidence="6 7" key="1">
    <citation type="submission" date="2018-08" db="EMBL/GenBank/DDBJ databases">
        <title>A genome reference for cultivated species of the human gut microbiota.</title>
        <authorList>
            <person name="Zou Y."/>
            <person name="Xue W."/>
            <person name="Luo G."/>
        </authorList>
    </citation>
    <scope>NUCLEOTIDE SEQUENCE [LARGE SCALE GENOMIC DNA]</scope>
    <source>
        <strain evidence="6 7">AF20-9LB</strain>
    </source>
</reference>
<evidence type="ECO:0000313" key="7">
    <source>
        <dbReference type="Proteomes" id="UP000266492"/>
    </source>
</evidence>
<dbReference type="Proteomes" id="UP000266492">
    <property type="component" value="Unassembled WGS sequence"/>
</dbReference>
<evidence type="ECO:0000256" key="1">
    <source>
        <dbReference type="ARBA" id="ARBA00007274"/>
    </source>
</evidence>
<dbReference type="EMBL" id="VWLX01000012">
    <property type="protein sequence ID" value="KAA3803042.1"/>
    <property type="molecule type" value="Genomic_DNA"/>
</dbReference>
<protein>
    <recommendedName>
        <fullName evidence="9">Acyltransferase</fullName>
    </recommendedName>
</protein>
<dbReference type="RefSeq" id="WP_004302235.1">
    <property type="nucleotide sequence ID" value="NZ_BAABYJ010000001.1"/>
</dbReference>